<feature type="transmembrane region" description="Helical" evidence="6">
    <location>
        <begin position="210"/>
        <end position="233"/>
    </location>
</feature>
<dbReference type="RefSeq" id="WP_181642046.1">
    <property type="nucleotide sequence ID" value="NZ_CCXJ01000383.1"/>
</dbReference>
<dbReference type="EMBL" id="JAUSQM010000001">
    <property type="protein sequence ID" value="MDP9822087.1"/>
    <property type="molecule type" value="Genomic_DNA"/>
</dbReference>
<comment type="subcellular location">
    <subcellularLocation>
        <location evidence="1">Cell membrane</location>
        <topology evidence="1">Multi-pass membrane protein</topology>
    </subcellularLocation>
</comment>
<feature type="transmembrane region" description="Helical" evidence="6">
    <location>
        <begin position="567"/>
        <end position="592"/>
    </location>
</feature>
<keyword evidence="9" id="KW-1185">Reference proteome</keyword>
<evidence type="ECO:0000259" key="7">
    <source>
        <dbReference type="Pfam" id="PF05425"/>
    </source>
</evidence>
<organism evidence="8 9">
    <name type="scientific">Nocardioides massiliensis</name>
    <dbReference type="NCBI Taxonomy" id="1325935"/>
    <lineage>
        <taxon>Bacteria</taxon>
        <taxon>Bacillati</taxon>
        <taxon>Actinomycetota</taxon>
        <taxon>Actinomycetes</taxon>
        <taxon>Propionibacteriales</taxon>
        <taxon>Nocardioidaceae</taxon>
        <taxon>Nocardioides</taxon>
    </lineage>
</organism>
<keyword evidence="2" id="KW-1003">Cell membrane</keyword>
<evidence type="ECO:0000256" key="6">
    <source>
        <dbReference type="SAM" id="Phobius"/>
    </source>
</evidence>
<dbReference type="PANTHER" id="PTHR34820:SF4">
    <property type="entry name" value="INNER MEMBRANE PROTEIN YEBZ"/>
    <property type="match status" value="1"/>
</dbReference>
<comment type="caution">
    <text evidence="8">The sequence shown here is derived from an EMBL/GenBank/DDBJ whole genome shotgun (WGS) entry which is preliminary data.</text>
</comment>
<evidence type="ECO:0000256" key="4">
    <source>
        <dbReference type="ARBA" id="ARBA00022989"/>
    </source>
</evidence>
<dbReference type="Pfam" id="PF05425">
    <property type="entry name" value="CopD"/>
    <property type="match status" value="1"/>
</dbReference>
<evidence type="ECO:0000256" key="3">
    <source>
        <dbReference type="ARBA" id="ARBA00022692"/>
    </source>
</evidence>
<accession>A0ABT9NNS7</accession>
<keyword evidence="3 6" id="KW-0812">Transmembrane</keyword>
<feature type="domain" description="Copper resistance protein D" evidence="7">
    <location>
        <begin position="245"/>
        <end position="343"/>
    </location>
</feature>
<dbReference type="Proteomes" id="UP001240447">
    <property type="component" value="Unassembled WGS sequence"/>
</dbReference>
<sequence length="678" mass="71939">MTTSTEATEPEVAPETRRPIPERRVPFAVFAGVVALAAMLVLAFLGGGIPEPAPEGLPDPGRVTVVALPVLGLFVQLSGVLVIGALLVAVLAMTRTTDELTASGFRAIRSARWVAVAWVGFGLAEVWFTVSDQLALPPSQVDVGTAFSYAFQIPQGRSALAQVALVAIVAVAAHWVLAVREALVVLGLALLALVPPILTGHAASSGSHDMAVVALLFHVIPVAVWVGGVVALWGHLRIPGGARLRAVRRFSSLAPWCFGIVAVSGVVSALVRVDTLTELFTTGYGAGVLAKTAVLALLGLVAYRVRGWLASATPETGSGWRTFVSLTGVELVLMATAIGLGTALSRTPPPVGEPYTELAASLLGGPMPPAPTIGEVLWSFRASGVGLAVVLLGAAAYAVGVWSLRRRGEHWSLGRSVAWGIGLLVFGYATIGGLGVYSHVMFSAHMGAHMVLSMIAPIFLVLGAPINLALRALPGADRPGGQGPRQLLAAMLRTRVAGFFAHPAVAAIIFVGSLYAVYYTPIFDALMTNHLGHGFMELHFLITGYLFYETLLGSAPVPRRLPHLGRLLLLLVVAPFHAFFSIGLMSTSRIVGGEYYRMLDRPFAADLAQDQYVGGSLSWALGEVPILIVALAMLVQWFRKDRRESARFDRREDASGDAELEAYNEMLRRRATEVSRQD</sequence>
<feature type="transmembrane region" description="Helical" evidence="6">
    <location>
        <begin position="283"/>
        <end position="303"/>
    </location>
</feature>
<dbReference type="InterPro" id="IPR019108">
    <property type="entry name" value="Caa3_assmbl_CtaG-rel"/>
</dbReference>
<evidence type="ECO:0000313" key="9">
    <source>
        <dbReference type="Proteomes" id="UP001240447"/>
    </source>
</evidence>
<feature type="transmembrane region" description="Helical" evidence="6">
    <location>
        <begin position="253"/>
        <end position="271"/>
    </location>
</feature>
<feature type="transmembrane region" description="Helical" evidence="6">
    <location>
        <begin position="159"/>
        <end position="177"/>
    </location>
</feature>
<protein>
    <submittedName>
        <fullName evidence="8">Copper resistance protein D</fullName>
    </submittedName>
</protein>
<feature type="transmembrane region" description="Helical" evidence="6">
    <location>
        <begin position="184"/>
        <end position="204"/>
    </location>
</feature>
<keyword evidence="4 6" id="KW-1133">Transmembrane helix</keyword>
<feature type="transmembrane region" description="Helical" evidence="6">
    <location>
        <begin position="323"/>
        <end position="344"/>
    </location>
</feature>
<feature type="transmembrane region" description="Helical" evidence="6">
    <location>
        <begin position="416"/>
        <end position="438"/>
    </location>
</feature>
<feature type="transmembrane region" description="Helical" evidence="6">
    <location>
        <begin position="538"/>
        <end position="555"/>
    </location>
</feature>
<feature type="transmembrane region" description="Helical" evidence="6">
    <location>
        <begin position="27"/>
        <end position="46"/>
    </location>
</feature>
<evidence type="ECO:0000313" key="8">
    <source>
        <dbReference type="EMBL" id="MDP9822087.1"/>
    </source>
</evidence>
<proteinExistence type="predicted"/>
<dbReference type="InterPro" id="IPR008457">
    <property type="entry name" value="Cu-R_CopD_dom"/>
</dbReference>
<evidence type="ECO:0000256" key="2">
    <source>
        <dbReference type="ARBA" id="ARBA00022475"/>
    </source>
</evidence>
<feature type="transmembrane region" description="Helical" evidence="6">
    <location>
        <begin position="113"/>
        <end position="130"/>
    </location>
</feature>
<dbReference type="PANTHER" id="PTHR34820">
    <property type="entry name" value="INNER MEMBRANE PROTEIN YEBZ"/>
    <property type="match status" value="1"/>
</dbReference>
<dbReference type="Pfam" id="PF09678">
    <property type="entry name" value="Caa3_CtaG"/>
    <property type="match status" value="1"/>
</dbReference>
<feature type="transmembrane region" description="Helical" evidence="6">
    <location>
        <begin position="494"/>
        <end position="518"/>
    </location>
</feature>
<feature type="transmembrane region" description="Helical" evidence="6">
    <location>
        <begin position="612"/>
        <end position="638"/>
    </location>
</feature>
<keyword evidence="5 6" id="KW-0472">Membrane</keyword>
<feature type="transmembrane region" description="Helical" evidence="6">
    <location>
        <begin position="385"/>
        <end position="404"/>
    </location>
</feature>
<dbReference type="InterPro" id="IPR032694">
    <property type="entry name" value="CopC/D"/>
</dbReference>
<gene>
    <name evidence="8" type="ORF">J2S59_001896</name>
</gene>
<feature type="transmembrane region" description="Helical" evidence="6">
    <location>
        <begin position="450"/>
        <end position="473"/>
    </location>
</feature>
<reference evidence="8 9" key="1">
    <citation type="submission" date="2023-07" db="EMBL/GenBank/DDBJ databases">
        <title>Sequencing the genomes of 1000 actinobacteria strains.</title>
        <authorList>
            <person name="Klenk H.-P."/>
        </authorList>
    </citation>
    <scope>NUCLEOTIDE SEQUENCE [LARGE SCALE GENOMIC DNA]</scope>
    <source>
        <strain evidence="8 9">GD13</strain>
    </source>
</reference>
<evidence type="ECO:0000256" key="5">
    <source>
        <dbReference type="ARBA" id="ARBA00023136"/>
    </source>
</evidence>
<feature type="transmembrane region" description="Helical" evidence="6">
    <location>
        <begin position="66"/>
        <end position="92"/>
    </location>
</feature>
<name>A0ABT9NNS7_9ACTN</name>
<evidence type="ECO:0000256" key="1">
    <source>
        <dbReference type="ARBA" id="ARBA00004651"/>
    </source>
</evidence>